<organism evidence="1 2">
    <name type="scientific">Heterotrigona itama</name>
    <dbReference type="NCBI Taxonomy" id="395501"/>
    <lineage>
        <taxon>Eukaryota</taxon>
        <taxon>Metazoa</taxon>
        <taxon>Ecdysozoa</taxon>
        <taxon>Arthropoda</taxon>
        <taxon>Hexapoda</taxon>
        <taxon>Insecta</taxon>
        <taxon>Pterygota</taxon>
        <taxon>Neoptera</taxon>
        <taxon>Endopterygota</taxon>
        <taxon>Hymenoptera</taxon>
        <taxon>Apocrita</taxon>
        <taxon>Aculeata</taxon>
        <taxon>Apoidea</taxon>
        <taxon>Anthophila</taxon>
        <taxon>Apidae</taxon>
        <taxon>Heterotrigona</taxon>
    </lineage>
</organism>
<comment type="caution">
    <text evidence="1">The sequence shown here is derived from an EMBL/GenBank/DDBJ whole genome shotgun (WGS) entry which is preliminary data.</text>
</comment>
<dbReference type="EMBL" id="CAJDYZ010009149">
    <property type="protein sequence ID" value="CAD1476252.1"/>
    <property type="molecule type" value="Genomic_DNA"/>
</dbReference>
<accession>A0A6V7HCY9</accession>
<evidence type="ECO:0000313" key="2">
    <source>
        <dbReference type="Proteomes" id="UP000752696"/>
    </source>
</evidence>
<feature type="non-terminal residue" evidence="1">
    <location>
        <position position="112"/>
    </location>
</feature>
<dbReference type="AlphaFoldDB" id="A0A6V7HCY9"/>
<dbReference type="OrthoDB" id="421040at2759"/>
<sequence length="112" mass="13448">MQSLSILEQQTNIKKGLRQFRANITKNSIMWIPTHIGIESDEMTDKEVKTALAKLATTFSAPQWPRLVWFRMPLVIMYDLDHIIWFYLNYFNNRKTIINKLKKYHKTIIYNQ</sequence>
<reference evidence="1" key="1">
    <citation type="submission" date="2020-07" db="EMBL/GenBank/DDBJ databases">
        <authorList>
            <person name="Nazaruddin N."/>
        </authorList>
    </citation>
    <scope>NUCLEOTIDE SEQUENCE</scope>
</reference>
<protein>
    <submittedName>
        <fullName evidence="1">Uncharacterized protein</fullName>
    </submittedName>
</protein>
<gene>
    <name evidence="1" type="ORF">MHI_LOCUS629467</name>
</gene>
<keyword evidence="2" id="KW-1185">Reference proteome</keyword>
<dbReference type="Proteomes" id="UP000752696">
    <property type="component" value="Unassembled WGS sequence"/>
</dbReference>
<evidence type="ECO:0000313" key="1">
    <source>
        <dbReference type="EMBL" id="CAD1476252.1"/>
    </source>
</evidence>
<proteinExistence type="predicted"/>
<name>A0A6V7HCY9_9HYME</name>